<dbReference type="GO" id="GO:0004984">
    <property type="term" value="F:olfactory receptor activity"/>
    <property type="evidence" value="ECO:0007669"/>
    <property type="project" value="InterPro"/>
</dbReference>
<evidence type="ECO:0000256" key="3">
    <source>
        <dbReference type="ARBA" id="ARBA00022606"/>
    </source>
</evidence>
<organism evidence="11">
    <name type="scientific">Meteorus pulchricornis</name>
    <dbReference type="NCBI Taxonomy" id="51522"/>
    <lineage>
        <taxon>Eukaryota</taxon>
        <taxon>Metazoa</taxon>
        <taxon>Ecdysozoa</taxon>
        <taxon>Arthropoda</taxon>
        <taxon>Hexapoda</taxon>
        <taxon>Insecta</taxon>
        <taxon>Pterygota</taxon>
        <taxon>Neoptera</taxon>
        <taxon>Endopterygota</taxon>
        <taxon>Hymenoptera</taxon>
        <taxon>Apocrita</taxon>
        <taxon>Ichneumonoidea</taxon>
        <taxon>Braconidae</taxon>
        <taxon>Meteorinae</taxon>
        <taxon>Meteorus</taxon>
    </lineage>
</organism>
<feature type="transmembrane region" description="Helical" evidence="10">
    <location>
        <begin position="68"/>
        <end position="90"/>
    </location>
</feature>
<evidence type="ECO:0000256" key="4">
    <source>
        <dbReference type="ARBA" id="ARBA00022692"/>
    </source>
</evidence>
<keyword evidence="2" id="KW-1003">Cell membrane</keyword>
<feature type="transmembrane region" description="Helical" evidence="10">
    <location>
        <begin position="243"/>
        <end position="266"/>
    </location>
</feature>
<dbReference type="PANTHER" id="PTHR21137">
    <property type="entry name" value="ODORANT RECEPTOR"/>
    <property type="match status" value="1"/>
</dbReference>
<proteinExistence type="evidence at transcript level"/>
<evidence type="ECO:0000256" key="9">
    <source>
        <dbReference type="ARBA" id="ARBA00023224"/>
    </source>
</evidence>
<comment type="similarity">
    <text evidence="10">Belongs to the insect chemoreceptor superfamily. Heteromeric odorant receptor channel (TC 1.A.69) family.</text>
</comment>
<evidence type="ECO:0000256" key="8">
    <source>
        <dbReference type="ARBA" id="ARBA00023170"/>
    </source>
</evidence>
<keyword evidence="5 10" id="KW-0552">Olfaction</keyword>
<feature type="transmembrane region" description="Helical" evidence="10">
    <location>
        <begin position="132"/>
        <end position="152"/>
    </location>
</feature>
<dbReference type="GO" id="GO:0005549">
    <property type="term" value="F:odorant binding"/>
    <property type="evidence" value="ECO:0007669"/>
    <property type="project" value="InterPro"/>
</dbReference>
<dbReference type="Pfam" id="PF02949">
    <property type="entry name" value="7tm_6"/>
    <property type="match status" value="1"/>
</dbReference>
<dbReference type="PANTHER" id="PTHR21137:SF35">
    <property type="entry name" value="ODORANT RECEPTOR 19A-RELATED"/>
    <property type="match status" value="1"/>
</dbReference>
<evidence type="ECO:0000256" key="7">
    <source>
        <dbReference type="ARBA" id="ARBA00023136"/>
    </source>
</evidence>
<comment type="caution">
    <text evidence="10">Lacks conserved residue(s) required for the propagation of feature annotation.</text>
</comment>
<comment type="subcellular location">
    <subcellularLocation>
        <location evidence="1 10">Cell membrane</location>
        <topology evidence="1 10">Multi-pass membrane protein</topology>
    </subcellularLocation>
</comment>
<evidence type="ECO:0000256" key="5">
    <source>
        <dbReference type="ARBA" id="ARBA00022725"/>
    </source>
</evidence>
<keyword evidence="3 10" id="KW-0716">Sensory transduction</keyword>
<keyword evidence="4 10" id="KW-0812">Transmembrane</keyword>
<name>A0A1S5VFP2_9HYME</name>
<sequence>MKLFEIVPESTFTFTKFSVALLCTWPPSGNASRKEKIIFELKWWISWINSILLVLPVIYTAYVDYRDIVLFTKSLVFFTVCFQITIKMLICKMMQRQMQYVLDEMEDYVRNASMDEKRILLYFTKKCGKVHASLLLGALVTVLGMIMEPLVLPQPFPAEAKYPFPVNTFPMFGIIYFQHAVTGIQVVCMAAIDCQMAMMLWYIVVRLKILKERTRKITNAYEFSMCVRQHQYLLRFADEVTHIVRYISLTTVSMTTMAIIMSGIHIVGNQPMVVKVQFIFTVSVCSTLVFMNAWPSEILIKSCEDIGNAIYNSKWGGNSADRGIVLVILRSSKPVVVTITGFLPILSLNYYAKFLSKTFSFFTTVRILLAKMESSVAS</sequence>
<dbReference type="GO" id="GO:0005886">
    <property type="term" value="C:plasma membrane"/>
    <property type="evidence" value="ECO:0007669"/>
    <property type="project" value="UniProtKB-SubCell"/>
</dbReference>
<evidence type="ECO:0000256" key="6">
    <source>
        <dbReference type="ARBA" id="ARBA00022989"/>
    </source>
</evidence>
<feature type="transmembrane region" description="Helical" evidence="10">
    <location>
        <begin position="43"/>
        <end position="62"/>
    </location>
</feature>
<keyword evidence="7 10" id="KW-0472">Membrane</keyword>
<evidence type="ECO:0000256" key="1">
    <source>
        <dbReference type="ARBA" id="ARBA00004651"/>
    </source>
</evidence>
<dbReference type="GO" id="GO:0007165">
    <property type="term" value="P:signal transduction"/>
    <property type="evidence" value="ECO:0007669"/>
    <property type="project" value="UniProtKB-KW"/>
</dbReference>
<evidence type="ECO:0000256" key="2">
    <source>
        <dbReference type="ARBA" id="ARBA00022475"/>
    </source>
</evidence>
<evidence type="ECO:0000256" key="10">
    <source>
        <dbReference type="RuleBase" id="RU351113"/>
    </source>
</evidence>
<dbReference type="AlphaFoldDB" id="A0A1S5VFP2"/>
<dbReference type="InterPro" id="IPR004117">
    <property type="entry name" value="7tm6_olfct_rcpt"/>
</dbReference>
<keyword evidence="6 10" id="KW-1133">Transmembrane helix</keyword>
<feature type="transmembrane region" description="Helical" evidence="10">
    <location>
        <begin position="172"/>
        <end position="205"/>
    </location>
</feature>
<keyword evidence="9 10" id="KW-0807">Transducer</keyword>
<protein>
    <recommendedName>
        <fullName evidence="10">Odorant receptor</fullName>
    </recommendedName>
</protein>
<feature type="transmembrane region" description="Helical" evidence="10">
    <location>
        <begin position="272"/>
        <end position="291"/>
    </location>
</feature>
<reference evidence="11" key="1">
    <citation type="journal article" date="2017" name="Comp. Biochem. Physiol. Part D Genomics Proteomics">
        <title>Candidate chemosensory genes identified in the endoparasitoid Meteorus pulchricornis (Hymenoptera: Braconidae) by antennal transcriptome analysis.</title>
        <authorList>
            <person name="Sheng S."/>
            <person name="Liao C.W."/>
            <person name="Zheng Y."/>
            <person name="Zhou Y."/>
            <person name="Xu Y."/>
            <person name="Song W.M."/>
            <person name="He P."/>
            <person name="Zhang J."/>
            <person name="Wu F.A."/>
        </authorList>
    </citation>
    <scope>NUCLEOTIDE SEQUENCE</scope>
    <source>
        <strain evidence="11">Zhenjiang</strain>
    </source>
</reference>
<dbReference type="EMBL" id="KY445515">
    <property type="protein sequence ID" value="AQN78450.1"/>
    <property type="molecule type" value="mRNA"/>
</dbReference>
<accession>A0A1S5VFP2</accession>
<keyword evidence="8 10" id="KW-0675">Receptor</keyword>
<evidence type="ECO:0000313" key="11">
    <source>
        <dbReference type="EMBL" id="AQN78450.1"/>
    </source>
</evidence>